<dbReference type="EMBL" id="SRLO01000669">
    <property type="protein sequence ID" value="TNN49107.1"/>
    <property type="molecule type" value="Genomic_DNA"/>
</dbReference>
<comment type="caution">
    <text evidence="1">The sequence shown here is derived from an EMBL/GenBank/DDBJ whole genome shotgun (WGS) entry which is preliminary data.</text>
</comment>
<evidence type="ECO:0000313" key="2">
    <source>
        <dbReference type="Proteomes" id="UP000314294"/>
    </source>
</evidence>
<accession>A0A4Z2G6B1</accession>
<sequence length="68" mass="8053">MKRRLECLGGELNSGHRVLSKSRGSITRFHGHRWYAQRPMLRHKLLLTIEEELEPGAWQVMDIRLRMA</sequence>
<name>A0A4Z2G6B1_9TELE</name>
<dbReference type="AlphaFoldDB" id="A0A4Z2G6B1"/>
<protein>
    <submittedName>
        <fullName evidence="1">Uncharacterized protein</fullName>
    </submittedName>
</protein>
<keyword evidence="2" id="KW-1185">Reference proteome</keyword>
<proteinExistence type="predicted"/>
<dbReference type="Proteomes" id="UP000314294">
    <property type="component" value="Unassembled WGS sequence"/>
</dbReference>
<evidence type="ECO:0000313" key="1">
    <source>
        <dbReference type="EMBL" id="TNN49107.1"/>
    </source>
</evidence>
<gene>
    <name evidence="1" type="ORF">EYF80_040712</name>
</gene>
<organism evidence="1 2">
    <name type="scientific">Liparis tanakae</name>
    <name type="common">Tanaka's snailfish</name>
    <dbReference type="NCBI Taxonomy" id="230148"/>
    <lineage>
        <taxon>Eukaryota</taxon>
        <taxon>Metazoa</taxon>
        <taxon>Chordata</taxon>
        <taxon>Craniata</taxon>
        <taxon>Vertebrata</taxon>
        <taxon>Euteleostomi</taxon>
        <taxon>Actinopterygii</taxon>
        <taxon>Neopterygii</taxon>
        <taxon>Teleostei</taxon>
        <taxon>Neoteleostei</taxon>
        <taxon>Acanthomorphata</taxon>
        <taxon>Eupercaria</taxon>
        <taxon>Perciformes</taxon>
        <taxon>Cottioidei</taxon>
        <taxon>Cottales</taxon>
        <taxon>Liparidae</taxon>
        <taxon>Liparis</taxon>
    </lineage>
</organism>
<reference evidence="1 2" key="1">
    <citation type="submission" date="2019-03" db="EMBL/GenBank/DDBJ databases">
        <title>First draft genome of Liparis tanakae, snailfish: a comprehensive survey of snailfish specific genes.</title>
        <authorList>
            <person name="Kim W."/>
            <person name="Song I."/>
            <person name="Jeong J.-H."/>
            <person name="Kim D."/>
            <person name="Kim S."/>
            <person name="Ryu S."/>
            <person name="Song J.Y."/>
            <person name="Lee S.K."/>
        </authorList>
    </citation>
    <scope>NUCLEOTIDE SEQUENCE [LARGE SCALE GENOMIC DNA]</scope>
    <source>
        <tissue evidence="1">Muscle</tissue>
    </source>
</reference>